<keyword evidence="4" id="KW-0808">Transferase</keyword>
<feature type="transmembrane region" description="Helical" evidence="8">
    <location>
        <begin position="207"/>
        <end position="229"/>
    </location>
</feature>
<dbReference type="KEGG" id="spai:FPZ24_00595"/>
<dbReference type="PANTHER" id="PTHR33908:SF11">
    <property type="entry name" value="MEMBRANE PROTEIN"/>
    <property type="match status" value="1"/>
</dbReference>
<keyword evidence="7 8" id="KW-0472">Membrane</keyword>
<feature type="transmembrane region" description="Helical" evidence="8">
    <location>
        <begin position="261"/>
        <end position="279"/>
    </location>
</feature>
<dbReference type="GO" id="GO:0005886">
    <property type="term" value="C:plasma membrane"/>
    <property type="evidence" value="ECO:0007669"/>
    <property type="project" value="UniProtKB-SubCell"/>
</dbReference>
<accession>A0A5B8LDL0</accession>
<keyword evidence="2" id="KW-1003">Cell membrane</keyword>
<gene>
    <name evidence="9" type="ORF">FPZ24_00595</name>
</gene>
<dbReference type="OrthoDB" id="345761at2"/>
<feature type="transmembrane region" description="Helical" evidence="8">
    <location>
        <begin position="172"/>
        <end position="195"/>
    </location>
</feature>
<evidence type="ECO:0000256" key="7">
    <source>
        <dbReference type="ARBA" id="ARBA00023136"/>
    </source>
</evidence>
<dbReference type="RefSeq" id="WP_146569237.1">
    <property type="nucleotide sequence ID" value="NZ_CP042306.1"/>
</dbReference>
<evidence type="ECO:0000313" key="10">
    <source>
        <dbReference type="Proteomes" id="UP000315673"/>
    </source>
</evidence>
<keyword evidence="5 8" id="KW-0812">Transmembrane</keyword>
<feature type="transmembrane region" description="Helical" evidence="8">
    <location>
        <begin position="291"/>
        <end position="309"/>
    </location>
</feature>
<dbReference type="InterPro" id="IPR050297">
    <property type="entry name" value="LipidA_mod_glycosyltrf_83"/>
</dbReference>
<feature type="transmembrane region" description="Helical" evidence="8">
    <location>
        <begin position="136"/>
        <end position="152"/>
    </location>
</feature>
<sequence>MTPSLRSLERLPRWAILLLVAIIARAATFGNPIVHVDESFYFATARSMLDGALPYVDVWDRKPIGLFLLYVPAALFGLPLGIWVYQAMALAAVVATALLIARLADRAGWRRGSLAGAIAYIVWLDLLEGQGGQAPVFYNLLMVGAAALIASSDRDHDPRSRLRRGLGAMLLVGVALQIKYSVVFEGLFFGLWWLWREAMRRRHAVPMLAEGALLAVVALIPTALALVYYQAIGQGAAYLYANFTSIAARRPDPMGEQFGNLAQIVLITSPLFAAAILALPRGHWEGIRGWLFAWLVAAVFGLLVFGSWFDHYALPVLVPLSICAAGFADDPRRSPRITAAVLLIALLGGEATVIAKRLGRGGPGQFADVVAAVGRGPGCLYVYSGEPMLYPATGRCRLSPYVFPSHLVRKRERGAIGVDQQAEIERILALKPAVVVMRLPFNGERPELRALVIARMAAGYDLKVQKPLGRDTISVFAARPDR</sequence>
<reference evidence="9 10" key="1">
    <citation type="submission" date="2019-07" db="EMBL/GenBank/DDBJ databases">
        <title>Full genome sequence of Sphingomonas sp. 4R-6-7(HKS19).</title>
        <authorList>
            <person name="Im W.-T."/>
        </authorList>
    </citation>
    <scope>NUCLEOTIDE SEQUENCE [LARGE SCALE GENOMIC DNA]</scope>
    <source>
        <strain evidence="9 10">HKS19</strain>
    </source>
</reference>
<dbReference type="PANTHER" id="PTHR33908">
    <property type="entry name" value="MANNOSYLTRANSFERASE YKCB-RELATED"/>
    <property type="match status" value="1"/>
</dbReference>
<evidence type="ECO:0000256" key="5">
    <source>
        <dbReference type="ARBA" id="ARBA00022692"/>
    </source>
</evidence>
<dbReference type="AlphaFoldDB" id="A0A5B8LDL0"/>
<evidence type="ECO:0000256" key="6">
    <source>
        <dbReference type="ARBA" id="ARBA00022989"/>
    </source>
</evidence>
<dbReference type="Proteomes" id="UP000315673">
    <property type="component" value="Chromosome"/>
</dbReference>
<keyword evidence="6 8" id="KW-1133">Transmembrane helix</keyword>
<proteinExistence type="predicted"/>
<evidence type="ECO:0000256" key="3">
    <source>
        <dbReference type="ARBA" id="ARBA00022676"/>
    </source>
</evidence>
<protein>
    <recommendedName>
        <fullName evidence="11">Glycosyltransferase RgtA/B/C/D-like domain-containing protein</fullName>
    </recommendedName>
</protein>
<evidence type="ECO:0008006" key="11">
    <source>
        <dbReference type="Google" id="ProtNLM"/>
    </source>
</evidence>
<evidence type="ECO:0000313" key="9">
    <source>
        <dbReference type="EMBL" id="QDZ06153.1"/>
    </source>
</evidence>
<keyword evidence="10" id="KW-1185">Reference proteome</keyword>
<dbReference type="GO" id="GO:0009103">
    <property type="term" value="P:lipopolysaccharide biosynthetic process"/>
    <property type="evidence" value="ECO:0007669"/>
    <property type="project" value="UniProtKB-ARBA"/>
</dbReference>
<evidence type="ECO:0000256" key="1">
    <source>
        <dbReference type="ARBA" id="ARBA00004651"/>
    </source>
</evidence>
<evidence type="ECO:0000256" key="4">
    <source>
        <dbReference type="ARBA" id="ARBA00022679"/>
    </source>
</evidence>
<dbReference type="EMBL" id="CP042306">
    <property type="protein sequence ID" value="QDZ06153.1"/>
    <property type="molecule type" value="Genomic_DNA"/>
</dbReference>
<name>A0A5B8LDL0_9SPHN</name>
<keyword evidence="3" id="KW-0328">Glycosyltransferase</keyword>
<dbReference type="GO" id="GO:0016763">
    <property type="term" value="F:pentosyltransferase activity"/>
    <property type="evidence" value="ECO:0007669"/>
    <property type="project" value="TreeGrafter"/>
</dbReference>
<evidence type="ECO:0000256" key="8">
    <source>
        <dbReference type="SAM" id="Phobius"/>
    </source>
</evidence>
<evidence type="ECO:0000256" key="2">
    <source>
        <dbReference type="ARBA" id="ARBA00022475"/>
    </source>
</evidence>
<comment type="subcellular location">
    <subcellularLocation>
        <location evidence="1">Cell membrane</location>
        <topology evidence="1">Multi-pass membrane protein</topology>
    </subcellularLocation>
</comment>
<organism evidence="9 10">
    <name type="scientific">Sphingomonas panacisoli</name>
    <dbReference type="NCBI Taxonomy" id="1813879"/>
    <lineage>
        <taxon>Bacteria</taxon>
        <taxon>Pseudomonadati</taxon>
        <taxon>Pseudomonadota</taxon>
        <taxon>Alphaproteobacteria</taxon>
        <taxon>Sphingomonadales</taxon>
        <taxon>Sphingomonadaceae</taxon>
        <taxon>Sphingomonas</taxon>
    </lineage>
</organism>